<reference evidence="1" key="1">
    <citation type="submission" date="2014-09" db="EMBL/GenBank/DDBJ databases">
        <authorList>
            <person name="Magalhaes I.L.F."/>
            <person name="Oliveira U."/>
            <person name="Santos F.R."/>
            <person name="Vidigal T.H.D.A."/>
            <person name="Brescovit A.D."/>
            <person name="Santos A.J."/>
        </authorList>
    </citation>
    <scope>NUCLEOTIDE SEQUENCE</scope>
    <source>
        <tissue evidence="1">Shoot tissue taken approximately 20 cm above the soil surface</tissue>
    </source>
</reference>
<dbReference type="EMBL" id="GBRH01159742">
    <property type="protein sequence ID" value="JAE38154.1"/>
    <property type="molecule type" value="Transcribed_RNA"/>
</dbReference>
<name>A0A0A9HQR9_ARUDO</name>
<dbReference type="AlphaFoldDB" id="A0A0A9HQR9"/>
<protein>
    <submittedName>
        <fullName evidence="1">Uncharacterized protein</fullName>
    </submittedName>
</protein>
<sequence>MRPSPHNIKDQLLSCLFCTSFLNYMQVYKAWIQNQQVVVMQVYKAWIQNQQVVVMNP</sequence>
<dbReference type="InterPro" id="IPR038575">
    <property type="entry name" value="E6_sf"/>
</dbReference>
<organism evidence="1">
    <name type="scientific">Arundo donax</name>
    <name type="common">Giant reed</name>
    <name type="synonym">Donax arundinaceus</name>
    <dbReference type="NCBI Taxonomy" id="35708"/>
    <lineage>
        <taxon>Eukaryota</taxon>
        <taxon>Viridiplantae</taxon>
        <taxon>Streptophyta</taxon>
        <taxon>Embryophyta</taxon>
        <taxon>Tracheophyta</taxon>
        <taxon>Spermatophyta</taxon>
        <taxon>Magnoliopsida</taxon>
        <taxon>Liliopsida</taxon>
        <taxon>Poales</taxon>
        <taxon>Poaceae</taxon>
        <taxon>PACMAD clade</taxon>
        <taxon>Arundinoideae</taxon>
        <taxon>Arundineae</taxon>
        <taxon>Arundo</taxon>
    </lineage>
</organism>
<evidence type="ECO:0000313" key="1">
    <source>
        <dbReference type="EMBL" id="JAE38154.1"/>
    </source>
</evidence>
<proteinExistence type="predicted"/>
<reference evidence="1" key="2">
    <citation type="journal article" date="2015" name="Data Brief">
        <title>Shoot transcriptome of the giant reed, Arundo donax.</title>
        <authorList>
            <person name="Barrero R.A."/>
            <person name="Guerrero F.D."/>
            <person name="Moolhuijzen P."/>
            <person name="Goolsby J.A."/>
            <person name="Tidwell J."/>
            <person name="Bellgard S.E."/>
            <person name="Bellgard M.I."/>
        </authorList>
    </citation>
    <scope>NUCLEOTIDE SEQUENCE</scope>
    <source>
        <tissue evidence="1">Shoot tissue taken approximately 20 cm above the soil surface</tissue>
    </source>
</reference>
<accession>A0A0A9HQR9</accession>
<dbReference type="SUPFAM" id="SSF161229">
    <property type="entry name" value="E6 C-terminal domain-like"/>
    <property type="match status" value="1"/>
</dbReference>